<proteinExistence type="predicted"/>
<dbReference type="RefSeq" id="WP_072629962.1">
    <property type="nucleotide sequence ID" value="NZ_MLCB01000099.1"/>
</dbReference>
<feature type="transmembrane region" description="Helical" evidence="2">
    <location>
        <begin position="177"/>
        <end position="194"/>
    </location>
</feature>
<evidence type="ECO:0000256" key="2">
    <source>
        <dbReference type="SAM" id="Phobius"/>
    </source>
</evidence>
<dbReference type="Pfam" id="PF04536">
    <property type="entry name" value="TPM_phosphatase"/>
    <property type="match status" value="1"/>
</dbReference>
<dbReference type="STRING" id="696762.PFRI_13710"/>
<sequence length="275" mass="29707">MIRIFAIFAFLICATTALAQSYPEYNSTTVNDYAGLLDDASEARLVAQLEELKKDTGVEMTVLTLSRQDMFAPDQTIEQFATGLFNEWGIGNKTSNDGVLVLVMHTDRIMRIELGGSYGRDWDRTTAKVIDRSFLPAFGEDRYQDGIEAGVTDTIEAIVTPFLAGEEAPSGGEGDNWIFAIVAAVFAGIGALIFKDKFVKLRKCPECGTRHLNRSRHIKNSATKTSTGNGDMITECSNCSYRSVVPYTISRVSSSKSSSSFGGGSSGGGGASGKW</sequence>
<feature type="signal peptide" evidence="3">
    <location>
        <begin position="1"/>
        <end position="19"/>
    </location>
</feature>
<keyword evidence="2" id="KW-1133">Transmembrane helix</keyword>
<dbReference type="AlphaFoldDB" id="A0A1L9NYU1"/>
<dbReference type="PANTHER" id="PTHR30373:SF2">
    <property type="entry name" value="UPF0603 PROTEIN YGCG"/>
    <property type="match status" value="1"/>
</dbReference>
<keyword evidence="3" id="KW-0732">Signal</keyword>
<name>A0A1L9NYU1_9RHOB</name>
<feature type="region of interest" description="Disordered" evidence="1">
    <location>
        <begin position="253"/>
        <end position="275"/>
    </location>
</feature>
<comment type="caution">
    <text evidence="5">The sequence shown here is derived from an EMBL/GenBank/DDBJ whole genome shotgun (WGS) entry which is preliminary data.</text>
</comment>
<organism evidence="5 6">
    <name type="scientific">Planktotalea frisia</name>
    <dbReference type="NCBI Taxonomy" id="696762"/>
    <lineage>
        <taxon>Bacteria</taxon>
        <taxon>Pseudomonadati</taxon>
        <taxon>Pseudomonadota</taxon>
        <taxon>Alphaproteobacteria</taxon>
        <taxon>Rhodobacterales</taxon>
        <taxon>Paracoccaceae</taxon>
        <taxon>Planktotalea</taxon>
    </lineage>
</organism>
<evidence type="ECO:0000313" key="5">
    <source>
        <dbReference type="EMBL" id="OJI94437.1"/>
    </source>
</evidence>
<dbReference type="Proteomes" id="UP000184514">
    <property type="component" value="Unassembled WGS sequence"/>
</dbReference>
<keyword evidence="6" id="KW-1185">Reference proteome</keyword>
<gene>
    <name evidence="5" type="ORF">PFRI_13710</name>
</gene>
<accession>A0A1L9NYU1</accession>
<feature type="chain" id="PRO_5011978957" description="TPM domain-containing protein" evidence="3">
    <location>
        <begin position="20"/>
        <end position="275"/>
    </location>
</feature>
<dbReference type="EMBL" id="MLCB01000099">
    <property type="protein sequence ID" value="OJI94437.1"/>
    <property type="molecule type" value="Genomic_DNA"/>
</dbReference>
<dbReference type="InterPro" id="IPR007621">
    <property type="entry name" value="TPM_dom"/>
</dbReference>
<dbReference type="Gene3D" id="3.10.310.50">
    <property type="match status" value="1"/>
</dbReference>
<dbReference type="PANTHER" id="PTHR30373">
    <property type="entry name" value="UPF0603 PROTEIN YGCG"/>
    <property type="match status" value="1"/>
</dbReference>
<dbReference type="OrthoDB" id="9810918at2"/>
<evidence type="ECO:0000313" key="6">
    <source>
        <dbReference type="Proteomes" id="UP000184514"/>
    </source>
</evidence>
<evidence type="ECO:0000256" key="3">
    <source>
        <dbReference type="SAM" id="SignalP"/>
    </source>
</evidence>
<feature type="domain" description="TPM" evidence="4">
    <location>
        <begin position="30"/>
        <end position="155"/>
    </location>
</feature>
<feature type="compositionally biased region" description="Gly residues" evidence="1">
    <location>
        <begin position="261"/>
        <end position="275"/>
    </location>
</feature>
<evidence type="ECO:0000259" key="4">
    <source>
        <dbReference type="Pfam" id="PF04536"/>
    </source>
</evidence>
<keyword evidence="2" id="KW-0812">Transmembrane</keyword>
<protein>
    <recommendedName>
        <fullName evidence="4">TPM domain-containing protein</fullName>
    </recommendedName>
</protein>
<reference evidence="5 6" key="1">
    <citation type="submission" date="2016-10" db="EMBL/GenBank/DDBJ databases">
        <title>Genome sequence of Planktotalea frisia SH6-1.</title>
        <authorList>
            <person name="Poehlein A."/>
            <person name="Bakenhus I."/>
            <person name="Voget S."/>
            <person name="Brinkhoff T."/>
            <person name="Simon M."/>
        </authorList>
    </citation>
    <scope>NUCLEOTIDE SEQUENCE [LARGE SCALE GENOMIC DNA]</scope>
    <source>
        <strain evidence="5 6">SH6-1</strain>
    </source>
</reference>
<evidence type="ECO:0000256" key="1">
    <source>
        <dbReference type="SAM" id="MobiDB-lite"/>
    </source>
</evidence>
<keyword evidence="2" id="KW-0472">Membrane</keyword>